<dbReference type="InterPro" id="IPR029060">
    <property type="entry name" value="PIN-like_dom_sf"/>
</dbReference>
<dbReference type="PANTHER" id="PTHR39677:SF4">
    <property type="entry name" value="RIBONUCLEASE VAPC6"/>
    <property type="match status" value="1"/>
</dbReference>
<organism evidence="2 3">
    <name type="scientific">Candidatus Scalindua rubra</name>
    <dbReference type="NCBI Taxonomy" id="1872076"/>
    <lineage>
        <taxon>Bacteria</taxon>
        <taxon>Pseudomonadati</taxon>
        <taxon>Planctomycetota</taxon>
        <taxon>Candidatus Brocadiia</taxon>
        <taxon>Candidatus Brocadiales</taxon>
        <taxon>Candidatus Scalinduaceae</taxon>
        <taxon>Candidatus Scalindua</taxon>
    </lineage>
</organism>
<dbReference type="Gene3D" id="3.40.50.1010">
    <property type="entry name" value="5'-nuclease"/>
    <property type="match status" value="1"/>
</dbReference>
<proteinExistence type="predicted"/>
<evidence type="ECO:0000313" key="2">
    <source>
        <dbReference type="EMBL" id="ODS30962.1"/>
    </source>
</evidence>
<dbReference type="AlphaFoldDB" id="A0A1E3X5V6"/>
<name>A0A1E3X5V6_9BACT</name>
<evidence type="ECO:0000259" key="1">
    <source>
        <dbReference type="SMART" id="SM00670"/>
    </source>
</evidence>
<dbReference type="EMBL" id="MAYW01000157">
    <property type="protein sequence ID" value="ODS30962.1"/>
    <property type="molecule type" value="Genomic_DNA"/>
</dbReference>
<dbReference type="InterPro" id="IPR002716">
    <property type="entry name" value="PIN_dom"/>
</dbReference>
<protein>
    <submittedName>
        <fullName evidence="2">PIN domain protein</fullName>
    </submittedName>
</protein>
<comment type="caution">
    <text evidence="2">The sequence shown here is derived from an EMBL/GenBank/DDBJ whole genome shotgun (WGS) entry which is preliminary data.</text>
</comment>
<accession>A0A1E3X5V6</accession>
<evidence type="ECO:0000313" key="3">
    <source>
        <dbReference type="Proteomes" id="UP000094056"/>
    </source>
</evidence>
<dbReference type="Pfam" id="PF01850">
    <property type="entry name" value="PIN"/>
    <property type="match status" value="1"/>
</dbReference>
<dbReference type="SUPFAM" id="SSF88723">
    <property type="entry name" value="PIN domain-like"/>
    <property type="match status" value="1"/>
</dbReference>
<sequence>MENKKLEDIPARMSVFVDTNILIYHLLEDELYGESCKKFLKRVEEKDVKAFISPVVISETLFLYLRFWVIKEKNIIPKKILEYPKQSRDLIKEVNFQKPQKLIFLFKLLPVGSGVLKTSYKMIKIHNLLPNDAINIALVNRHKIPAIATLDDDFDDIEGIEVFKPSFLRGAQ</sequence>
<reference evidence="2 3" key="1">
    <citation type="submission" date="2016-07" db="EMBL/GenBank/DDBJ databases">
        <title>Draft genome of Scalindua rubra, obtained from a brine-seawater interface in the Red Sea, sheds light on salt adaptation in anammox bacteria.</title>
        <authorList>
            <person name="Speth D.R."/>
            <person name="Lagkouvardos I."/>
            <person name="Wang Y."/>
            <person name="Qian P.-Y."/>
            <person name="Dutilh B.E."/>
            <person name="Jetten M.S."/>
        </authorList>
    </citation>
    <scope>NUCLEOTIDE SEQUENCE [LARGE SCALE GENOMIC DNA]</scope>
    <source>
        <strain evidence="2">BSI-1</strain>
    </source>
</reference>
<dbReference type="Proteomes" id="UP000094056">
    <property type="component" value="Unassembled WGS sequence"/>
</dbReference>
<dbReference type="PANTHER" id="PTHR39677">
    <property type="entry name" value="RIBONUCLEASE VAPC6"/>
    <property type="match status" value="1"/>
</dbReference>
<gene>
    <name evidence="2" type="ORF">SCARUB_03924</name>
</gene>
<feature type="domain" description="PIN" evidence="1">
    <location>
        <begin position="13"/>
        <end position="156"/>
    </location>
</feature>
<dbReference type="SMART" id="SM00670">
    <property type="entry name" value="PINc"/>
    <property type="match status" value="1"/>
</dbReference>